<gene>
    <name evidence="1" type="ORF">PHJA_002927800</name>
</gene>
<protein>
    <submittedName>
        <fullName evidence="1">Charged multivesicular body protein 7</fullName>
    </submittedName>
</protein>
<dbReference type="OrthoDB" id="10250120at2759"/>
<reference evidence="1" key="1">
    <citation type="submission" date="2020-07" db="EMBL/GenBank/DDBJ databases">
        <title>Ethylene signaling mediates host invasion by parasitic plants.</title>
        <authorList>
            <person name="Yoshida S."/>
        </authorList>
    </citation>
    <scope>NUCLEOTIDE SEQUENCE</scope>
    <source>
        <strain evidence="1">Okayama</strain>
    </source>
</reference>
<comment type="caution">
    <text evidence="1">The sequence shown here is derived from an EMBL/GenBank/DDBJ whole genome shotgun (WGS) entry which is preliminary data.</text>
</comment>
<dbReference type="InterPro" id="IPR005024">
    <property type="entry name" value="Snf7_fam"/>
</dbReference>
<dbReference type="EMBL" id="BMAC01001950">
    <property type="protein sequence ID" value="GFQ07838.1"/>
    <property type="molecule type" value="Genomic_DNA"/>
</dbReference>
<feature type="non-terminal residue" evidence="1">
    <location>
        <position position="254"/>
    </location>
</feature>
<dbReference type="Pfam" id="PF03357">
    <property type="entry name" value="Snf7"/>
    <property type="match status" value="1"/>
</dbReference>
<sequence length="254" mass="28033">MRKLEDICEGSEEAIAIVGHLSAQGRAKLLTINRPDPIQGVKVCLAPGAVSTASSVDYNVLHLIWTTEKLEQQLRLIDQRYQKSRDSALGCLKDGNKRVALRYAAEMKMASQSRERCTALLDRVENVLQVITDAESSKKVSDAIQSSTHALKENQISVEEVEACLQEVAENIDSLKQLDKALQSTTAYAEIQDDDVEDEFNKLRLDITSEEEGQVATKTADALSNALSNLHLQSEAEKEECSISMSKDRILEAA</sequence>
<dbReference type="AlphaFoldDB" id="A0A830D5K9"/>
<dbReference type="GO" id="GO:0000815">
    <property type="term" value="C:ESCRT III complex"/>
    <property type="evidence" value="ECO:0007669"/>
    <property type="project" value="TreeGrafter"/>
</dbReference>
<organism evidence="1 2">
    <name type="scientific">Phtheirospermum japonicum</name>
    <dbReference type="NCBI Taxonomy" id="374723"/>
    <lineage>
        <taxon>Eukaryota</taxon>
        <taxon>Viridiplantae</taxon>
        <taxon>Streptophyta</taxon>
        <taxon>Embryophyta</taxon>
        <taxon>Tracheophyta</taxon>
        <taxon>Spermatophyta</taxon>
        <taxon>Magnoliopsida</taxon>
        <taxon>eudicotyledons</taxon>
        <taxon>Gunneridae</taxon>
        <taxon>Pentapetalae</taxon>
        <taxon>asterids</taxon>
        <taxon>lamiids</taxon>
        <taxon>Lamiales</taxon>
        <taxon>Orobanchaceae</taxon>
        <taxon>Orobanchaceae incertae sedis</taxon>
        <taxon>Phtheirospermum</taxon>
    </lineage>
</organism>
<dbReference type="GO" id="GO:0009898">
    <property type="term" value="C:cytoplasmic side of plasma membrane"/>
    <property type="evidence" value="ECO:0007669"/>
    <property type="project" value="TreeGrafter"/>
</dbReference>
<dbReference type="GO" id="GO:0005771">
    <property type="term" value="C:multivesicular body"/>
    <property type="evidence" value="ECO:0007669"/>
    <property type="project" value="TreeGrafter"/>
</dbReference>
<dbReference type="Proteomes" id="UP000653305">
    <property type="component" value="Unassembled WGS sequence"/>
</dbReference>
<dbReference type="PANTHER" id="PTHR22761:SF7">
    <property type="entry name" value="SNF7 FAMILY PROTEIN"/>
    <property type="match status" value="1"/>
</dbReference>
<evidence type="ECO:0000313" key="1">
    <source>
        <dbReference type="EMBL" id="GFQ07838.1"/>
    </source>
</evidence>
<proteinExistence type="predicted"/>
<dbReference type="Gene3D" id="6.10.140.1230">
    <property type="match status" value="1"/>
</dbReference>
<dbReference type="GO" id="GO:0006900">
    <property type="term" value="P:vesicle budding from membrane"/>
    <property type="evidence" value="ECO:0007669"/>
    <property type="project" value="TreeGrafter"/>
</dbReference>
<keyword evidence="2" id="KW-1185">Reference proteome</keyword>
<dbReference type="GO" id="GO:0032511">
    <property type="term" value="P:late endosome to vacuole transport via multivesicular body sorting pathway"/>
    <property type="evidence" value="ECO:0007669"/>
    <property type="project" value="TreeGrafter"/>
</dbReference>
<evidence type="ECO:0000313" key="2">
    <source>
        <dbReference type="Proteomes" id="UP000653305"/>
    </source>
</evidence>
<dbReference type="PANTHER" id="PTHR22761">
    <property type="entry name" value="CHARGED MULTIVESICULAR BODY PROTEIN"/>
    <property type="match status" value="1"/>
</dbReference>
<accession>A0A830D5K9</accession>
<name>A0A830D5K9_9LAMI</name>